<dbReference type="Proteomes" id="UP000199410">
    <property type="component" value="Unassembled WGS sequence"/>
</dbReference>
<feature type="domain" description="SLH" evidence="3">
    <location>
        <begin position="1018"/>
        <end position="1081"/>
    </location>
</feature>
<dbReference type="InterPro" id="IPR051465">
    <property type="entry name" value="Cell_Envelope_Struct_Comp"/>
</dbReference>
<dbReference type="InterPro" id="IPR041286">
    <property type="entry name" value="MBG_2"/>
</dbReference>
<dbReference type="Pfam" id="PF18676">
    <property type="entry name" value="MBG_2"/>
    <property type="match status" value="3"/>
</dbReference>
<feature type="domain" description="SLH" evidence="3">
    <location>
        <begin position="959"/>
        <end position="1017"/>
    </location>
</feature>
<dbReference type="PANTHER" id="PTHR43308">
    <property type="entry name" value="OUTER MEMBRANE PROTEIN ALPHA-RELATED"/>
    <property type="match status" value="1"/>
</dbReference>
<organism evidence="4 5">
    <name type="scientific">Lysinibacillus fusiformis</name>
    <dbReference type="NCBI Taxonomy" id="28031"/>
    <lineage>
        <taxon>Bacteria</taxon>
        <taxon>Bacillati</taxon>
        <taxon>Bacillota</taxon>
        <taxon>Bacilli</taxon>
        <taxon>Bacillales</taxon>
        <taxon>Bacillaceae</taxon>
        <taxon>Lysinibacillus</taxon>
    </lineage>
</organism>
<dbReference type="Pfam" id="PF00395">
    <property type="entry name" value="SLH"/>
    <property type="match status" value="3"/>
</dbReference>
<name>A0A1H9AKD4_9BACI</name>
<dbReference type="PROSITE" id="PS51272">
    <property type="entry name" value="SLH"/>
    <property type="match status" value="3"/>
</dbReference>
<feature type="domain" description="SLH" evidence="3">
    <location>
        <begin position="1086"/>
        <end position="1145"/>
    </location>
</feature>
<feature type="signal peptide" evidence="2">
    <location>
        <begin position="1"/>
        <end position="25"/>
    </location>
</feature>
<dbReference type="EMBL" id="FOEL01000002">
    <property type="protein sequence ID" value="SEP76418.1"/>
    <property type="molecule type" value="Genomic_DNA"/>
</dbReference>
<sequence length="1145" mass="123100">MKKISNIFMILLLFSLSWVDISANANDTNDDDFVVTPIDSDVMITDYTGQAEDIVIPETINGLRSASAADTLDQTSGAGDPGGIFRAHGKGQSFTAGLSGYLNKIDLYMVDYGSSGIVFTLSIYDGESVSGAALATATFRSIDIPYNPGGWVSVFFDQPTQVQAGQQYTMLLTSSIGDTPQTAWKVYTSNVYGGGQAYTENNWTNYDFGFNTYVGQSPRDYTTTLAVSPLNGTYGQTVVISAMLTTPDGPIVGKRINVSINGSSIGFITTNSAGIGSGSYSLRQAAGSYELKVSTEASYPYPAAEQTTTLTVNKAPLTVTPNNVTRQYGTTNNNFTLNYNGLMAWDTAASIGQPVYSTAAVTSSPIGIYNITASGLASTKYTITYSPGTLTVIPASLTVMVANQSRAYGQSNPSLSGSITGIVNGDEILASYSTAATESSPVGSYTIIPSLADPEGKLNNYQVVIEEGVLTVKKAELHVASDSISRWAGKANPPFTGNLTGAVADDSITAKYDSLAREDSAEGVYDITAQLLDPLNRLSNYEVIKDLGQLTVYAAPKPVFAIGETSNAVKSNVGLPSADDAGRPIRWTSSDNSLLNATTGAVQRPAYPAGDSAITLEAEVDANQTTYKIRYNLTILATDMMDKEAVARDIKLLAIGYTAGDDEKHVRNRLSLPATGKNGSSITWTSSRAELINPADGSVSQPSSGNQTVTLTATVTKGLESESRQFHLIVLRNNTNVEEPKEPIKEPIKEPTKESEQLQSEFYIDFIDQNNQKERINLTQSQVKSGFIELDKKTAKGYFEVSGETAHKLLKLNPSFAIQITAAGGIMKLPVSELIASAKNQFVGKNSDKINFSIYVGETEAPVNLLNDLISRGAKLLSGPIQFEIIMSIGDEAGIAIKQLGSKVERRIVVSENPTDTIVTVWNEQLKQLKYVPVRYENIGGQVYALFPVSSDGLYLNIGNQQTFADMKRHWAKKEAEKLASMLIFEGKGQGIFDPNAHLTRAETAALLVRAIGIPEPAHPAALSDISGQWYVEEVSSAIEAGFVNGYEDGSFRPNEYVSREELAVILSRVLEYGSSTPSNASVNYSISLNDSKEVSNWATEAVQKIISNGIMIGDNEGDFKPHQTATRAEMAIIMNRLLNKLGYM</sequence>
<dbReference type="AlphaFoldDB" id="A0A1H9AKD4"/>
<evidence type="ECO:0000256" key="2">
    <source>
        <dbReference type="SAM" id="SignalP"/>
    </source>
</evidence>
<evidence type="ECO:0000313" key="4">
    <source>
        <dbReference type="EMBL" id="SEP76418.1"/>
    </source>
</evidence>
<evidence type="ECO:0000259" key="3">
    <source>
        <dbReference type="PROSITE" id="PS51272"/>
    </source>
</evidence>
<dbReference type="PANTHER" id="PTHR43308:SF5">
    <property type="entry name" value="S-LAYER PROTEIN _ PEPTIDOGLYCAN ENDO-BETA-N-ACETYLGLUCOSAMINIDASE"/>
    <property type="match status" value="1"/>
</dbReference>
<dbReference type="Gene3D" id="3.30.160.710">
    <property type="match status" value="2"/>
</dbReference>
<reference evidence="4 5" key="1">
    <citation type="submission" date="2016-10" db="EMBL/GenBank/DDBJ databases">
        <authorList>
            <person name="Varghese N."/>
            <person name="Submissions S."/>
        </authorList>
    </citation>
    <scope>NUCLEOTIDE SEQUENCE [LARGE SCALE GENOMIC DNA]</scope>
    <source>
        <strain evidence="4 5">TC-13</strain>
    </source>
</reference>
<dbReference type="Pfam" id="PF20578">
    <property type="entry name" value="aBig_2"/>
    <property type="match status" value="2"/>
</dbReference>
<evidence type="ECO:0000256" key="1">
    <source>
        <dbReference type="ARBA" id="ARBA00022729"/>
    </source>
</evidence>
<dbReference type="InterPro" id="IPR046780">
    <property type="entry name" value="aBig_2"/>
</dbReference>
<accession>A0A1H9AKD4</accession>
<gene>
    <name evidence="4" type="ORF">SAMN02787113_00517</name>
</gene>
<dbReference type="InterPro" id="IPR001119">
    <property type="entry name" value="SLH_dom"/>
</dbReference>
<evidence type="ECO:0000313" key="5">
    <source>
        <dbReference type="Proteomes" id="UP000199410"/>
    </source>
</evidence>
<keyword evidence="1 2" id="KW-0732">Signal</keyword>
<proteinExistence type="predicted"/>
<protein>
    <submittedName>
        <fullName evidence="4">S-layer homology domain-containing protein</fullName>
    </submittedName>
</protein>
<feature type="chain" id="PRO_5031150688" evidence="2">
    <location>
        <begin position="26"/>
        <end position="1145"/>
    </location>
</feature>
<dbReference type="RefSeq" id="WP_089984664.1">
    <property type="nucleotide sequence ID" value="NZ_FMVP01000002.1"/>
</dbReference>
<comment type="caution">
    <text evidence="4">The sequence shown here is derived from an EMBL/GenBank/DDBJ whole genome shotgun (WGS) entry which is preliminary data.</text>
</comment>